<keyword evidence="1" id="KW-0472">Membrane</keyword>
<organism evidence="2 3">
    <name type="scientific">Wickerhamomyces ciferrii (strain ATCC 14091 / BCRC 22168 / CBS 111 / JCM 3599 / NBRC 0793 / NRRL Y-1031 F-60-10)</name>
    <name type="common">Yeast</name>
    <name type="synonym">Pichia ciferrii</name>
    <dbReference type="NCBI Taxonomy" id="1206466"/>
    <lineage>
        <taxon>Eukaryota</taxon>
        <taxon>Fungi</taxon>
        <taxon>Dikarya</taxon>
        <taxon>Ascomycota</taxon>
        <taxon>Saccharomycotina</taxon>
        <taxon>Saccharomycetes</taxon>
        <taxon>Phaffomycetales</taxon>
        <taxon>Wickerhamomycetaceae</taxon>
        <taxon>Wickerhamomyces</taxon>
    </lineage>
</organism>
<name>K0KEE6_WICCF</name>
<keyword evidence="1" id="KW-0812">Transmembrane</keyword>
<evidence type="ECO:0000313" key="2">
    <source>
        <dbReference type="EMBL" id="CCH41266.1"/>
    </source>
</evidence>
<protein>
    <submittedName>
        <fullName evidence="2">Membrane protein</fullName>
    </submittedName>
</protein>
<proteinExistence type="predicted"/>
<dbReference type="Proteomes" id="UP000009328">
    <property type="component" value="Unassembled WGS sequence"/>
</dbReference>
<keyword evidence="1" id="KW-1133">Transmembrane helix</keyword>
<gene>
    <name evidence="2" type="ORF">BN7_803</name>
</gene>
<dbReference type="AlphaFoldDB" id="K0KEE6"/>
<evidence type="ECO:0000313" key="3">
    <source>
        <dbReference type="Proteomes" id="UP000009328"/>
    </source>
</evidence>
<keyword evidence="3" id="KW-1185">Reference proteome</keyword>
<dbReference type="EMBL" id="CAIF01000014">
    <property type="protein sequence ID" value="CCH41266.1"/>
    <property type="molecule type" value="Genomic_DNA"/>
</dbReference>
<reference evidence="2 3" key="1">
    <citation type="journal article" date="2012" name="Eukaryot. Cell">
        <title>Draft genome sequence of Wickerhamomyces ciferrii NRRL Y-1031 F-60-10.</title>
        <authorList>
            <person name="Schneider J."/>
            <person name="Andrea H."/>
            <person name="Blom J."/>
            <person name="Jaenicke S."/>
            <person name="Ruckert C."/>
            <person name="Schorsch C."/>
            <person name="Szczepanowski R."/>
            <person name="Farwick M."/>
            <person name="Goesmann A."/>
            <person name="Puhler A."/>
            <person name="Schaffer S."/>
            <person name="Tauch A."/>
            <person name="Kohler T."/>
            <person name="Brinkrolf K."/>
        </authorList>
    </citation>
    <scope>NUCLEOTIDE SEQUENCE [LARGE SCALE GENOMIC DNA]</scope>
    <source>
        <strain evidence="3">ATCC 14091 / BCRC 22168 / CBS 111 / JCM 3599 / NBRC 0793 / NRRL Y-1031 F-60-10</strain>
    </source>
</reference>
<sequence length="176" mass="20011">MDQEPDSPDLLPREPSKSVFENLPVQSYYGMKPDQRDEIIFSSERNGLIKDIELLYSTKSFKIISNVYMIALIGEYCLIFITLPFETVNGRPSSAIVPNKWSYLANIWSVIIQLIAMILTIITFVLLKASKDMFIISQSGDVISVIDMTDFLIWVSLACVIITCISLYVFDTKLSY</sequence>
<feature type="transmembrane region" description="Helical" evidence="1">
    <location>
        <begin position="105"/>
        <end position="127"/>
    </location>
</feature>
<feature type="transmembrane region" description="Helical" evidence="1">
    <location>
        <begin position="148"/>
        <end position="170"/>
    </location>
</feature>
<feature type="transmembrane region" description="Helical" evidence="1">
    <location>
        <begin position="67"/>
        <end position="85"/>
    </location>
</feature>
<dbReference type="InParanoid" id="K0KEE6"/>
<accession>K0KEE6</accession>
<dbReference type="HOGENOM" id="CLU_1526363_0_0_1"/>
<evidence type="ECO:0000256" key="1">
    <source>
        <dbReference type="SAM" id="Phobius"/>
    </source>
</evidence>
<comment type="caution">
    <text evidence="2">The sequence shown here is derived from an EMBL/GenBank/DDBJ whole genome shotgun (WGS) entry which is preliminary data.</text>
</comment>